<comment type="caution">
    <text evidence="3">The sequence shown here is derived from an EMBL/GenBank/DDBJ whole genome shotgun (WGS) entry which is preliminary data.</text>
</comment>
<feature type="chain" id="PRO_5015325381" evidence="2">
    <location>
        <begin position="27"/>
        <end position="213"/>
    </location>
</feature>
<sequence length="213" mass="23317">MMFSKISVALATALLLSSAYGMTSEAAVEGPLLAQHTEGEEGHRHGEMSRKEFEAYRLEKLREMAAYFGLKTDGKSADQLKQELKEARKINPEKWEAFKAEHNAKRLERLQEIAKKQGIATEGKTAEQLHKELKNAHGGKWPGRSKDTRKEPMPSATVAPAPNPAPTTAPTAAPTAMPKPDKKDGESEGKDIEKQGEAGKGKVESLQDSQKSK</sequence>
<dbReference type="AlphaFoldDB" id="A0A2R5EZ79"/>
<evidence type="ECO:0000256" key="1">
    <source>
        <dbReference type="SAM" id="MobiDB-lite"/>
    </source>
</evidence>
<dbReference type="EMBL" id="BDQX01000430">
    <property type="protein sequence ID" value="GBG11847.1"/>
    <property type="molecule type" value="Genomic_DNA"/>
</dbReference>
<organism evidence="3 4">
    <name type="scientific">Paenibacillus agaridevorans</name>
    <dbReference type="NCBI Taxonomy" id="171404"/>
    <lineage>
        <taxon>Bacteria</taxon>
        <taxon>Bacillati</taxon>
        <taxon>Bacillota</taxon>
        <taxon>Bacilli</taxon>
        <taxon>Bacillales</taxon>
        <taxon>Paenibacillaceae</taxon>
        <taxon>Paenibacillus</taxon>
    </lineage>
</organism>
<protein>
    <submittedName>
        <fullName evidence="3">Uncharacterized protein</fullName>
    </submittedName>
</protein>
<evidence type="ECO:0000313" key="3">
    <source>
        <dbReference type="EMBL" id="GBG11847.1"/>
    </source>
</evidence>
<evidence type="ECO:0000313" key="4">
    <source>
        <dbReference type="Proteomes" id="UP000245202"/>
    </source>
</evidence>
<feature type="region of interest" description="Disordered" evidence="1">
    <location>
        <begin position="133"/>
        <end position="213"/>
    </location>
</feature>
<name>A0A2R5EZ79_9BACL</name>
<keyword evidence="2" id="KW-0732">Signal</keyword>
<evidence type="ECO:0000256" key="2">
    <source>
        <dbReference type="SAM" id="SignalP"/>
    </source>
</evidence>
<dbReference type="RefSeq" id="WP_108996053.1">
    <property type="nucleotide sequence ID" value="NZ_BDQX01000430.1"/>
</dbReference>
<feature type="compositionally biased region" description="Low complexity" evidence="1">
    <location>
        <begin position="168"/>
        <end position="178"/>
    </location>
</feature>
<gene>
    <name evidence="3" type="ORF">PAT3040_06697</name>
</gene>
<feature type="compositionally biased region" description="Basic and acidic residues" evidence="1">
    <location>
        <begin position="179"/>
        <end position="213"/>
    </location>
</feature>
<proteinExistence type="predicted"/>
<accession>A0A2R5EZ79</accession>
<feature type="signal peptide" evidence="2">
    <location>
        <begin position="1"/>
        <end position="26"/>
    </location>
</feature>
<dbReference type="Proteomes" id="UP000245202">
    <property type="component" value="Unassembled WGS sequence"/>
</dbReference>
<reference evidence="3 4" key="1">
    <citation type="submission" date="2017-08" db="EMBL/GenBank/DDBJ databases">
        <title>Substantial Increase in Enzyme Production by Combined Drug-Resistance Mutations in Paenibacillus agaridevorans.</title>
        <authorList>
            <person name="Tanaka Y."/>
            <person name="Funane K."/>
            <person name="Hosaka T."/>
            <person name="Shiwa Y."/>
            <person name="Fujita N."/>
            <person name="Miyazaki T."/>
            <person name="Yoshikawa H."/>
            <person name="Murakami K."/>
            <person name="Kasahara K."/>
            <person name="Inaoka T."/>
            <person name="Hiraga Y."/>
            <person name="Ochi K."/>
        </authorList>
    </citation>
    <scope>NUCLEOTIDE SEQUENCE [LARGE SCALE GENOMIC DNA]</scope>
    <source>
        <strain evidence="3 4">T-3040</strain>
    </source>
</reference>
<keyword evidence="4" id="KW-1185">Reference proteome</keyword>